<gene>
    <name evidence="2" type="ORF">B0A49_09304</name>
</gene>
<comment type="caution">
    <text evidence="2">The sequence shown here is derived from an EMBL/GenBank/DDBJ whole genome shotgun (WGS) entry which is preliminary data.</text>
</comment>
<name>A0A4U0WGU6_9PEZI</name>
<sequence length="127" mass="13406">MPGPVHVTRAASLATSGGQTTGMIRQAAITDLSDSICASVMIAKPRTASAVHHHGKQDTVVFARSGHGTIVSDAGSTRQRLDPGDFALIPAYAEHQEVNDTDDDVVWIISRSGREADVVNLEGWGKS</sequence>
<organism evidence="2 3">
    <name type="scientific">Cryomyces minteri</name>
    <dbReference type="NCBI Taxonomy" id="331657"/>
    <lineage>
        <taxon>Eukaryota</taxon>
        <taxon>Fungi</taxon>
        <taxon>Dikarya</taxon>
        <taxon>Ascomycota</taxon>
        <taxon>Pezizomycotina</taxon>
        <taxon>Dothideomycetes</taxon>
        <taxon>Dothideomycetes incertae sedis</taxon>
        <taxon>Cryomyces</taxon>
    </lineage>
</organism>
<dbReference type="Gene3D" id="2.60.120.10">
    <property type="entry name" value="Jelly Rolls"/>
    <property type="match status" value="1"/>
</dbReference>
<evidence type="ECO:0000313" key="3">
    <source>
        <dbReference type="Proteomes" id="UP000308768"/>
    </source>
</evidence>
<dbReference type="Pfam" id="PF07883">
    <property type="entry name" value="Cupin_2"/>
    <property type="match status" value="1"/>
</dbReference>
<evidence type="ECO:0000313" key="2">
    <source>
        <dbReference type="EMBL" id="TKA62134.1"/>
    </source>
</evidence>
<dbReference type="InterPro" id="IPR013096">
    <property type="entry name" value="Cupin_2"/>
</dbReference>
<proteinExistence type="predicted"/>
<dbReference type="SUPFAM" id="SSF51182">
    <property type="entry name" value="RmlC-like cupins"/>
    <property type="match status" value="1"/>
</dbReference>
<dbReference type="OrthoDB" id="3511549at2759"/>
<accession>A0A4U0WGU6</accession>
<dbReference type="EMBL" id="NAJN01001616">
    <property type="protein sequence ID" value="TKA62134.1"/>
    <property type="molecule type" value="Genomic_DNA"/>
</dbReference>
<feature type="domain" description="Cupin type-2" evidence="1">
    <location>
        <begin position="40"/>
        <end position="108"/>
    </location>
</feature>
<reference evidence="2 3" key="1">
    <citation type="submission" date="2017-03" db="EMBL/GenBank/DDBJ databases">
        <title>Genomes of endolithic fungi from Antarctica.</title>
        <authorList>
            <person name="Coleine C."/>
            <person name="Masonjones S."/>
            <person name="Stajich J.E."/>
        </authorList>
    </citation>
    <scope>NUCLEOTIDE SEQUENCE [LARGE SCALE GENOMIC DNA]</scope>
    <source>
        <strain evidence="2 3">CCFEE 5187</strain>
    </source>
</reference>
<evidence type="ECO:0000259" key="1">
    <source>
        <dbReference type="Pfam" id="PF07883"/>
    </source>
</evidence>
<dbReference type="AlphaFoldDB" id="A0A4U0WGU6"/>
<keyword evidence="3" id="KW-1185">Reference proteome</keyword>
<dbReference type="InterPro" id="IPR014710">
    <property type="entry name" value="RmlC-like_jellyroll"/>
</dbReference>
<dbReference type="Proteomes" id="UP000308768">
    <property type="component" value="Unassembled WGS sequence"/>
</dbReference>
<protein>
    <recommendedName>
        <fullName evidence="1">Cupin type-2 domain-containing protein</fullName>
    </recommendedName>
</protein>
<dbReference type="InterPro" id="IPR011051">
    <property type="entry name" value="RmlC_Cupin_sf"/>
</dbReference>